<name>A0A061EQG5_THECC</name>
<reference evidence="4 5" key="1">
    <citation type="journal article" date="2013" name="Genome Biol.">
        <title>The genome sequence of the most widely cultivated cacao type and its use to identify candidate genes regulating pod color.</title>
        <authorList>
            <person name="Motamayor J.C."/>
            <person name="Mockaitis K."/>
            <person name="Schmutz J."/>
            <person name="Haiminen N."/>
            <person name="Iii D.L."/>
            <person name="Cornejo O."/>
            <person name="Findley S.D."/>
            <person name="Zheng P."/>
            <person name="Utro F."/>
            <person name="Royaert S."/>
            <person name="Saski C."/>
            <person name="Jenkins J."/>
            <person name="Podicheti R."/>
            <person name="Zhao M."/>
            <person name="Scheffler B.E."/>
            <person name="Stack J.C."/>
            <person name="Feltus F.A."/>
            <person name="Mustiga G.M."/>
            <person name="Amores F."/>
            <person name="Phillips W."/>
            <person name="Marelli J.P."/>
            <person name="May G.D."/>
            <person name="Shapiro H."/>
            <person name="Ma J."/>
            <person name="Bustamante C.D."/>
            <person name="Schnell R.J."/>
            <person name="Main D."/>
            <person name="Gilbert D."/>
            <person name="Parida L."/>
            <person name="Kuhn D.N."/>
        </authorList>
    </citation>
    <scope>NUCLEOTIDE SEQUENCE [LARGE SCALE GENOMIC DNA]</scope>
    <source>
        <strain evidence="5">cv. Matina 1-6</strain>
    </source>
</reference>
<dbReference type="PANTHER" id="PTHR34451:SF7">
    <property type="entry name" value="PHD FINGER FAMILY PROTEIN"/>
    <property type="match status" value="1"/>
</dbReference>
<evidence type="ECO:0000313" key="5">
    <source>
        <dbReference type="Proteomes" id="UP000026915"/>
    </source>
</evidence>
<dbReference type="HOGENOM" id="CLU_853688_0_0_1"/>
<gene>
    <name evidence="4" type="ORF">TCM_021495</name>
</gene>
<dbReference type="EMBL" id="CM001882">
    <property type="protein sequence ID" value="EOY06913.1"/>
    <property type="molecule type" value="Genomic_DNA"/>
</dbReference>
<dbReference type="PANTHER" id="PTHR34451">
    <property type="entry name" value="PHD FINGER FAMILY PROTEIN"/>
    <property type="match status" value="1"/>
</dbReference>
<keyword evidence="1" id="KW-0863">Zinc-finger</keyword>
<keyword evidence="5" id="KW-1185">Reference proteome</keyword>
<dbReference type="GO" id="GO:0003743">
    <property type="term" value="F:translation initiation factor activity"/>
    <property type="evidence" value="ECO:0007669"/>
    <property type="project" value="UniProtKB-KW"/>
</dbReference>
<evidence type="ECO:0000256" key="2">
    <source>
        <dbReference type="SAM" id="MobiDB-lite"/>
    </source>
</evidence>
<evidence type="ECO:0000259" key="3">
    <source>
        <dbReference type="PROSITE" id="PS50089"/>
    </source>
</evidence>
<dbReference type="eggNOG" id="ENOG502S2BS">
    <property type="taxonomic scope" value="Eukaryota"/>
</dbReference>
<keyword evidence="1" id="KW-0862">Zinc</keyword>
<feature type="region of interest" description="Disordered" evidence="2">
    <location>
        <begin position="102"/>
        <end position="128"/>
    </location>
</feature>
<protein>
    <submittedName>
        <fullName evidence="4">Translation initiation factor IF-2, putative</fullName>
    </submittedName>
</protein>
<dbReference type="InterPro" id="IPR013083">
    <property type="entry name" value="Znf_RING/FYVE/PHD"/>
</dbReference>
<sequence length="326" mass="35329">MKREHQAECGGCSVPGRLLLHNVRYRASYRRLCTNCVLKNHQGLFCPICLEVFNESPPPHQRLICLKCPSISHLSCSSSSSQSSFTCPPCSNPNFSFFNVDPNITNKKPKSTPDHQGGSNDDHDNDKKKRVIDREAAKALLAAAKIAAASMSKAAAVARVEAERRVKEATLAKKRAKEALERLAFLARKDNDRLKSALVGIPKSKTAAAAAAIADPKTNALSPSPLPEKGNNGLYSVSAANAPIPIPKLQRQHSAHVLGGVTNNGSMAYLSSSAWLYMFIWIEVNIEALCAKSQRLNSLHLEGGSQGRKVRQILPATSVLGEMDQL</sequence>
<dbReference type="InParanoid" id="A0A061EQG5"/>
<organism evidence="4 5">
    <name type="scientific">Theobroma cacao</name>
    <name type="common">Cacao</name>
    <name type="synonym">Cocoa</name>
    <dbReference type="NCBI Taxonomy" id="3641"/>
    <lineage>
        <taxon>Eukaryota</taxon>
        <taxon>Viridiplantae</taxon>
        <taxon>Streptophyta</taxon>
        <taxon>Embryophyta</taxon>
        <taxon>Tracheophyta</taxon>
        <taxon>Spermatophyta</taxon>
        <taxon>Magnoliopsida</taxon>
        <taxon>eudicotyledons</taxon>
        <taxon>Gunneridae</taxon>
        <taxon>Pentapetalae</taxon>
        <taxon>rosids</taxon>
        <taxon>malvids</taxon>
        <taxon>Malvales</taxon>
        <taxon>Malvaceae</taxon>
        <taxon>Byttnerioideae</taxon>
        <taxon>Theobroma</taxon>
    </lineage>
</organism>
<keyword evidence="4" id="KW-0396">Initiation factor</keyword>
<keyword evidence="4" id="KW-0648">Protein biosynthesis</keyword>
<dbReference type="AlphaFoldDB" id="A0A061EQG5"/>
<dbReference type="PROSITE" id="PS50089">
    <property type="entry name" value="ZF_RING_2"/>
    <property type="match status" value="1"/>
</dbReference>
<proteinExistence type="predicted"/>
<dbReference type="Gramene" id="EOY06913">
    <property type="protein sequence ID" value="EOY06913"/>
    <property type="gene ID" value="TCM_021495"/>
</dbReference>
<dbReference type="Gene3D" id="3.30.40.10">
    <property type="entry name" value="Zinc/RING finger domain, C3HC4 (zinc finger)"/>
    <property type="match status" value="1"/>
</dbReference>
<keyword evidence="1" id="KW-0479">Metal-binding</keyword>
<evidence type="ECO:0000313" key="4">
    <source>
        <dbReference type="EMBL" id="EOY06913.1"/>
    </source>
</evidence>
<feature type="domain" description="RING-type" evidence="3">
    <location>
        <begin position="46"/>
        <end position="91"/>
    </location>
</feature>
<accession>A0A061EQG5</accession>
<dbReference type="InterPro" id="IPR001841">
    <property type="entry name" value="Znf_RING"/>
</dbReference>
<dbReference type="STRING" id="3641.A0A061EQG5"/>
<evidence type="ECO:0000256" key="1">
    <source>
        <dbReference type="PROSITE-ProRule" id="PRU00175"/>
    </source>
</evidence>
<dbReference type="Proteomes" id="UP000026915">
    <property type="component" value="Chromosome 4"/>
</dbReference>
<dbReference type="GO" id="GO:0008270">
    <property type="term" value="F:zinc ion binding"/>
    <property type="evidence" value="ECO:0007669"/>
    <property type="project" value="UniProtKB-KW"/>
</dbReference>